<evidence type="ECO:0000259" key="4">
    <source>
        <dbReference type="Pfam" id="PF09394"/>
    </source>
</evidence>
<protein>
    <submittedName>
        <fullName evidence="5">Protease inhibitor I42 family protein</fullName>
    </submittedName>
</protein>
<organism evidence="5 6">
    <name type="scientific">Chitinibacter bivalviorum</name>
    <dbReference type="NCBI Taxonomy" id="2739434"/>
    <lineage>
        <taxon>Bacteria</taxon>
        <taxon>Pseudomonadati</taxon>
        <taxon>Pseudomonadota</taxon>
        <taxon>Betaproteobacteria</taxon>
        <taxon>Neisseriales</taxon>
        <taxon>Chitinibacteraceae</taxon>
        <taxon>Chitinibacter</taxon>
    </lineage>
</organism>
<gene>
    <name evidence="5" type="ORF">HQ393_15115</name>
</gene>
<dbReference type="PANTHER" id="PTHR36530">
    <property type="entry name" value="INHIBITOR OF CYSTEINE PEPTIDASE"/>
    <property type="match status" value="1"/>
</dbReference>
<reference evidence="5 6" key="1">
    <citation type="submission" date="2020-07" db="EMBL/GenBank/DDBJ databases">
        <title>Complete genome sequence of Chitinibacter sp. 2T18.</title>
        <authorList>
            <person name="Bae J.-W."/>
            <person name="Choi J.-W."/>
        </authorList>
    </citation>
    <scope>NUCLEOTIDE SEQUENCE [LARGE SCALE GENOMIC DNA]</scope>
    <source>
        <strain evidence="5 6">2T18</strain>
    </source>
</reference>
<feature type="chain" id="PRO_5028824541" evidence="3">
    <location>
        <begin position="21"/>
        <end position="137"/>
    </location>
</feature>
<dbReference type="InterPro" id="IPR036331">
    <property type="entry name" value="Chagasin-like_sf"/>
</dbReference>
<evidence type="ECO:0000313" key="5">
    <source>
        <dbReference type="EMBL" id="QLG89465.1"/>
    </source>
</evidence>
<feature type="signal peptide" evidence="3">
    <location>
        <begin position="1"/>
        <end position="20"/>
    </location>
</feature>
<keyword evidence="2" id="KW-0789">Thiol protease inhibitor</keyword>
<name>A0A7H9BLB5_9NEIS</name>
<evidence type="ECO:0000256" key="3">
    <source>
        <dbReference type="SAM" id="SignalP"/>
    </source>
</evidence>
<feature type="domain" description="Proteinase inhibitor I42 chagasin" evidence="4">
    <location>
        <begin position="36"/>
        <end position="115"/>
    </location>
</feature>
<dbReference type="PANTHER" id="PTHR36530:SF1">
    <property type="entry name" value="AMOEBIASIN-1"/>
    <property type="match status" value="1"/>
</dbReference>
<sequence>MKNGWLIALSGVLLCHSAVAERVLTPLQHQQTIVIKPKEAVMVKLPASPNTGYLWFFEKPNSEAMKLVQDWKFTPWNKNQLNSPGDSTWRFRAQQEGEVTLKFVYRKPWEGPEIEPLDFREYKIIISNKKPELSAES</sequence>
<dbReference type="Proteomes" id="UP000509597">
    <property type="component" value="Chromosome"/>
</dbReference>
<evidence type="ECO:0000313" key="6">
    <source>
        <dbReference type="Proteomes" id="UP000509597"/>
    </source>
</evidence>
<accession>A0A7H9BLB5</accession>
<proteinExistence type="predicted"/>
<evidence type="ECO:0000256" key="2">
    <source>
        <dbReference type="ARBA" id="ARBA00022704"/>
    </source>
</evidence>
<dbReference type="KEGG" id="chiz:HQ393_15115"/>
<dbReference type="Gene3D" id="2.60.40.2020">
    <property type="match status" value="1"/>
</dbReference>
<dbReference type="Pfam" id="PF09394">
    <property type="entry name" value="Inhibitor_I42"/>
    <property type="match status" value="1"/>
</dbReference>
<keyword evidence="1" id="KW-0646">Protease inhibitor</keyword>
<evidence type="ECO:0000256" key="1">
    <source>
        <dbReference type="ARBA" id="ARBA00022690"/>
    </source>
</evidence>
<keyword evidence="3" id="KW-0732">Signal</keyword>
<keyword evidence="6" id="KW-1185">Reference proteome</keyword>
<dbReference type="InterPro" id="IPR018990">
    <property type="entry name" value="Prot_inh_I42_chagasin"/>
</dbReference>
<dbReference type="GO" id="GO:0004869">
    <property type="term" value="F:cysteine-type endopeptidase inhibitor activity"/>
    <property type="evidence" value="ECO:0007669"/>
    <property type="project" value="UniProtKB-KW"/>
</dbReference>
<dbReference type="AlphaFoldDB" id="A0A7H9BLB5"/>
<dbReference type="InterPro" id="IPR052781">
    <property type="entry name" value="Cys_protease_inhibitor_I42"/>
</dbReference>
<dbReference type="RefSeq" id="WP_179356113.1">
    <property type="nucleotide sequence ID" value="NZ_CP058627.1"/>
</dbReference>
<dbReference type="SUPFAM" id="SSF141066">
    <property type="entry name" value="ICP-like"/>
    <property type="match status" value="1"/>
</dbReference>
<dbReference type="EMBL" id="CP058627">
    <property type="protein sequence ID" value="QLG89465.1"/>
    <property type="molecule type" value="Genomic_DNA"/>
</dbReference>